<organism evidence="2 3">
    <name type="scientific">Byssothecium circinans</name>
    <dbReference type="NCBI Taxonomy" id="147558"/>
    <lineage>
        <taxon>Eukaryota</taxon>
        <taxon>Fungi</taxon>
        <taxon>Dikarya</taxon>
        <taxon>Ascomycota</taxon>
        <taxon>Pezizomycotina</taxon>
        <taxon>Dothideomycetes</taxon>
        <taxon>Pleosporomycetidae</taxon>
        <taxon>Pleosporales</taxon>
        <taxon>Massarineae</taxon>
        <taxon>Massarinaceae</taxon>
        <taxon>Byssothecium</taxon>
    </lineage>
</organism>
<sequence length="90" mass="9705">MKCPPALIDAGRRRTLPASRASILSFASWTSDAAIYAPVTDTKRSGLHQTAVPDWLSIRVEGTSRVIKPFTGPAYTPLSSAHLSEPQNGR</sequence>
<protein>
    <submittedName>
        <fullName evidence="2">Uncharacterized protein</fullName>
    </submittedName>
</protein>
<reference evidence="2" key="1">
    <citation type="journal article" date="2020" name="Stud. Mycol.">
        <title>101 Dothideomycetes genomes: a test case for predicting lifestyles and emergence of pathogens.</title>
        <authorList>
            <person name="Haridas S."/>
            <person name="Albert R."/>
            <person name="Binder M."/>
            <person name="Bloem J."/>
            <person name="Labutti K."/>
            <person name="Salamov A."/>
            <person name="Andreopoulos B."/>
            <person name="Baker S."/>
            <person name="Barry K."/>
            <person name="Bills G."/>
            <person name="Bluhm B."/>
            <person name="Cannon C."/>
            <person name="Castanera R."/>
            <person name="Culley D."/>
            <person name="Daum C."/>
            <person name="Ezra D."/>
            <person name="Gonzalez J."/>
            <person name="Henrissat B."/>
            <person name="Kuo A."/>
            <person name="Liang C."/>
            <person name="Lipzen A."/>
            <person name="Lutzoni F."/>
            <person name="Magnuson J."/>
            <person name="Mondo S."/>
            <person name="Nolan M."/>
            <person name="Ohm R."/>
            <person name="Pangilinan J."/>
            <person name="Park H.-J."/>
            <person name="Ramirez L."/>
            <person name="Alfaro M."/>
            <person name="Sun H."/>
            <person name="Tritt A."/>
            <person name="Yoshinaga Y."/>
            <person name="Zwiers L.-H."/>
            <person name="Turgeon B."/>
            <person name="Goodwin S."/>
            <person name="Spatafora J."/>
            <person name="Crous P."/>
            <person name="Grigoriev I."/>
        </authorList>
    </citation>
    <scope>NUCLEOTIDE SEQUENCE</scope>
    <source>
        <strain evidence="2">CBS 675.92</strain>
    </source>
</reference>
<feature type="region of interest" description="Disordered" evidence="1">
    <location>
        <begin position="71"/>
        <end position="90"/>
    </location>
</feature>
<evidence type="ECO:0000313" key="2">
    <source>
        <dbReference type="EMBL" id="KAF1958946.1"/>
    </source>
</evidence>
<proteinExistence type="predicted"/>
<name>A0A6A5U7T1_9PLEO</name>
<dbReference type="Proteomes" id="UP000800035">
    <property type="component" value="Unassembled WGS sequence"/>
</dbReference>
<gene>
    <name evidence="2" type="ORF">CC80DRAFT_490714</name>
</gene>
<evidence type="ECO:0000256" key="1">
    <source>
        <dbReference type="SAM" id="MobiDB-lite"/>
    </source>
</evidence>
<feature type="compositionally biased region" description="Polar residues" evidence="1">
    <location>
        <begin position="77"/>
        <end position="90"/>
    </location>
</feature>
<dbReference type="AlphaFoldDB" id="A0A6A5U7T1"/>
<dbReference type="EMBL" id="ML976986">
    <property type="protein sequence ID" value="KAF1958946.1"/>
    <property type="molecule type" value="Genomic_DNA"/>
</dbReference>
<keyword evidence="3" id="KW-1185">Reference proteome</keyword>
<accession>A0A6A5U7T1</accession>
<evidence type="ECO:0000313" key="3">
    <source>
        <dbReference type="Proteomes" id="UP000800035"/>
    </source>
</evidence>